<protein>
    <submittedName>
        <fullName evidence="2">Uncharacterized protein</fullName>
    </submittedName>
</protein>
<reference evidence="2" key="2">
    <citation type="submission" date="2019-04" db="EMBL/GenBank/DDBJ databases">
        <authorList>
            <person name="Pasella M."/>
        </authorList>
    </citation>
    <scope>NUCLEOTIDE SEQUENCE</scope>
    <source>
        <strain evidence="2">TZ0704</strain>
    </source>
</reference>
<dbReference type="EMBL" id="MK814652">
    <property type="protein sequence ID" value="QCI06330.1"/>
    <property type="molecule type" value="Genomic_DNA"/>
</dbReference>
<proteinExistence type="predicted"/>
<keyword evidence="2" id="KW-0934">Plastid</keyword>
<keyword evidence="1" id="KW-0472">Membrane</keyword>
<name>A0A4D6WVF8_9FLOR</name>
<evidence type="ECO:0000313" key="2">
    <source>
        <dbReference type="EMBL" id="QCI06330.1"/>
    </source>
</evidence>
<evidence type="ECO:0000256" key="1">
    <source>
        <dbReference type="SAM" id="Phobius"/>
    </source>
</evidence>
<dbReference type="InterPro" id="IPR022552">
    <property type="entry name" value="UPF_Ycf55"/>
</dbReference>
<reference evidence="2" key="1">
    <citation type="journal article" date="2019" name="Mol. Phylogenet. Evol.">
        <title>Morphological evolution and classification of the red algal order Ceramiales inferred using plastid phylogenomics.</title>
        <authorList>
            <person name="Diaz-Tapia P."/>
            <person name="Pasella M.M."/>
            <person name="Verbruggen H."/>
            <person name="Maggs C.A."/>
        </authorList>
    </citation>
    <scope>NUCLEOTIDE SEQUENCE</scope>
    <source>
        <strain evidence="2">TZ0704</strain>
    </source>
</reference>
<keyword evidence="1" id="KW-0812">Transmembrane</keyword>
<dbReference type="AlphaFoldDB" id="A0A4D6WVF8"/>
<gene>
    <name evidence="2" type="primary">ycf55</name>
</gene>
<geneLocation type="plastid" evidence="2"/>
<dbReference type="InterPro" id="IPR017077">
    <property type="entry name" value="Uncharacterised_Ycf55_algae"/>
</dbReference>
<accession>A0A4D6WVF8</accession>
<dbReference type="Pfam" id="PF12452">
    <property type="entry name" value="DUF3685"/>
    <property type="match status" value="1"/>
</dbReference>
<feature type="transmembrane region" description="Helical" evidence="1">
    <location>
        <begin position="300"/>
        <end position="324"/>
    </location>
</feature>
<organism evidence="2">
    <name type="scientific">Dictyurus purpurascens</name>
    <dbReference type="NCBI Taxonomy" id="189649"/>
    <lineage>
        <taxon>Eukaryota</taxon>
        <taxon>Rhodophyta</taxon>
        <taxon>Florideophyceae</taxon>
        <taxon>Rhodymeniophycidae</taxon>
        <taxon>Ceramiales</taxon>
        <taxon>Dasyaceae</taxon>
        <taxon>Dictyurus</taxon>
    </lineage>
</organism>
<sequence length="327" mass="39875">MIKYWPSKPSIELNNSVVQLFFNTRKKLKYNLYNRTTYYLYIDILSNKYKKKLFNIILKELEKLLLKIIESNLQINQIRKLNYHILYNFIDQISYIFIETIYKKEKKDYFSLLKNWNINNSCYSKLILIEHNLLIENLLIYLLFGSEYIDDQIFIFNKSYTPYKHVQILFENFLIQSSNLIIHNLLNNFFSISEINYFLRKYEVCTNTYISIRSIILFINNLKWQNFISLYIQQPKAIYNAHYEVWLISSKGIIRKNIYTSRTKELNKLSKTKTFFLFFLEIRDIIFPKMEKYFIIISKYIIYLLINIFNNIIILLIRIIISYINNK</sequence>
<keyword evidence="1" id="KW-1133">Transmembrane helix</keyword>
<dbReference type="PIRSF" id="PIRSF036962">
    <property type="entry name" value="UCP036962_SignTr_Ycf55"/>
    <property type="match status" value="1"/>
</dbReference>